<sequence length="185" mass="21319">AKDRAPFKSGVGKREEQVVNSQGRFPANLLVSDDVLNDGKISKNARPNCFGKEYNLKSPLYMNDRDDKIYSALNDSGSFSRYFDLDRWWTEQIKKLPKSVQKTFPFLIIPKASKAEKNKGCEKLEVKYGTAIHNRRCKNCGHGELDGRRTGDCCDNPDYINGTVRKEHKNNHHLLYDVFYYYLDA</sequence>
<evidence type="ECO:0000313" key="1">
    <source>
        <dbReference type="EMBL" id="KKK69303.1"/>
    </source>
</evidence>
<dbReference type="AlphaFoldDB" id="A0A0F8XK57"/>
<reference evidence="1" key="1">
    <citation type="journal article" date="2015" name="Nature">
        <title>Complex archaea that bridge the gap between prokaryotes and eukaryotes.</title>
        <authorList>
            <person name="Spang A."/>
            <person name="Saw J.H."/>
            <person name="Jorgensen S.L."/>
            <person name="Zaremba-Niedzwiedzka K."/>
            <person name="Martijn J."/>
            <person name="Lind A.E."/>
            <person name="van Eijk R."/>
            <person name="Schleper C."/>
            <person name="Guy L."/>
            <person name="Ettema T.J."/>
        </authorList>
    </citation>
    <scope>NUCLEOTIDE SEQUENCE</scope>
</reference>
<dbReference type="EMBL" id="LAZR01058715">
    <property type="protein sequence ID" value="KKK69303.1"/>
    <property type="molecule type" value="Genomic_DNA"/>
</dbReference>
<name>A0A0F8XK57_9ZZZZ</name>
<comment type="caution">
    <text evidence="1">The sequence shown here is derived from an EMBL/GenBank/DDBJ whole genome shotgun (WGS) entry which is preliminary data.</text>
</comment>
<accession>A0A0F8XK57</accession>
<gene>
    <name evidence="1" type="ORF">LCGC14_2935400</name>
</gene>
<protein>
    <submittedName>
        <fullName evidence="1">Uncharacterized protein</fullName>
    </submittedName>
</protein>
<feature type="non-terminal residue" evidence="1">
    <location>
        <position position="1"/>
    </location>
</feature>
<organism evidence="1">
    <name type="scientific">marine sediment metagenome</name>
    <dbReference type="NCBI Taxonomy" id="412755"/>
    <lineage>
        <taxon>unclassified sequences</taxon>
        <taxon>metagenomes</taxon>
        <taxon>ecological metagenomes</taxon>
    </lineage>
</organism>
<proteinExistence type="predicted"/>